<accession>G0U2C5</accession>
<protein>
    <recommendedName>
        <fullName evidence="2">COX assembly mitochondrial protein</fullName>
    </recommendedName>
</protein>
<reference evidence="1" key="1">
    <citation type="journal article" date="2012" name="Proc. Natl. Acad. Sci. U.S.A.">
        <title>Antigenic diversity is generated by distinct evolutionary mechanisms in African trypanosome species.</title>
        <authorList>
            <person name="Jackson A.P."/>
            <person name="Berry A."/>
            <person name="Aslett M."/>
            <person name="Allison H.C."/>
            <person name="Burton P."/>
            <person name="Vavrova-Anderson J."/>
            <person name="Brown R."/>
            <person name="Browne H."/>
            <person name="Corton N."/>
            <person name="Hauser H."/>
            <person name="Gamble J."/>
            <person name="Gilderthorp R."/>
            <person name="Marcello L."/>
            <person name="McQuillan J."/>
            <person name="Otto T.D."/>
            <person name="Quail M.A."/>
            <person name="Sanders M.J."/>
            <person name="van Tonder A."/>
            <person name="Ginger M.L."/>
            <person name="Field M.C."/>
            <person name="Barry J.D."/>
            <person name="Hertz-Fowler C."/>
            <person name="Berriman M."/>
        </authorList>
    </citation>
    <scope>NUCLEOTIDE SEQUENCE</scope>
    <source>
        <strain evidence="1">Y486</strain>
    </source>
</reference>
<sequence>MCRRPIQDYFICRDENRAMQILNICAPLKEQFCACINEVFVRNHERGDKKFNAHREEYFQDQRSRRFEKMLLQAEESMEKQRKLQD</sequence>
<name>G0U2C5_TRYVY</name>
<dbReference type="VEuPathDB" id="TriTrypDB:TvY486_0902500"/>
<dbReference type="EMBL" id="HE573025">
    <property type="protein sequence ID" value="CCC50428.1"/>
    <property type="molecule type" value="Genomic_DNA"/>
</dbReference>
<organism evidence="1">
    <name type="scientific">Trypanosoma vivax (strain Y486)</name>
    <dbReference type="NCBI Taxonomy" id="1055687"/>
    <lineage>
        <taxon>Eukaryota</taxon>
        <taxon>Discoba</taxon>
        <taxon>Euglenozoa</taxon>
        <taxon>Kinetoplastea</taxon>
        <taxon>Metakinetoplastina</taxon>
        <taxon>Trypanosomatida</taxon>
        <taxon>Trypanosomatidae</taxon>
        <taxon>Trypanosoma</taxon>
        <taxon>Duttonella</taxon>
    </lineage>
</organism>
<evidence type="ECO:0000313" key="1">
    <source>
        <dbReference type="EMBL" id="CCC50428.1"/>
    </source>
</evidence>
<proteinExistence type="predicted"/>
<gene>
    <name evidence="1" type="ORF">TVY486_0902500</name>
</gene>
<dbReference type="AlphaFoldDB" id="G0U2C5"/>
<evidence type="ECO:0008006" key="2">
    <source>
        <dbReference type="Google" id="ProtNLM"/>
    </source>
</evidence>